<dbReference type="PRINTS" id="PR00068">
    <property type="entry name" value="CUZNDISMTASE"/>
</dbReference>
<dbReference type="SUPFAM" id="SSF49329">
    <property type="entry name" value="Cu,Zn superoxide dismutase-like"/>
    <property type="match status" value="1"/>
</dbReference>
<evidence type="ECO:0000256" key="3">
    <source>
        <dbReference type="SAM" id="MobiDB-lite"/>
    </source>
</evidence>
<dbReference type="EMBL" id="JBHUNP010000001">
    <property type="protein sequence ID" value="MFD2646721.1"/>
    <property type="molecule type" value="Genomic_DNA"/>
</dbReference>
<proteinExistence type="inferred from homology"/>
<dbReference type="PROSITE" id="PS00087">
    <property type="entry name" value="SOD_CU_ZN_1"/>
    <property type="match status" value="1"/>
</dbReference>
<reference evidence="7" key="1">
    <citation type="journal article" date="2019" name="Int. J. Syst. Evol. Microbiol.">
        <title>The Global Catalogue of Microorganisms (GCM) 10K type strain sequencing project: providing services to taxonomists for standard genome sequencing and annotation.</title>
        <authorList>
            <consortium name="The Broad Institute Genomics Platform"/>
            <consortium name="The Broad Institute Genome Sequencing Center for Infectious Disease"/>
            <person name="Wu L."/>
            <person name="Ma J."/>
        </authorList>
    </citation>
    <scope>NUCLEOTIDE SEQUENCE [LARGE SCALE GENOMIC DNA]</scope>
    <source>
        <strain evidence="7">CCM 7427</strain>
    </source>
</reference>
<dbReference type="Proteomes" id="UP001597521">
    <property type="component" value="Unassembled WGS sequence"/>
</dbReference>
<evidence type="ECO:0000256" key="2">
    <source>
        <dbReference type="RuleBase" id="RU000393"/>
    </source>
</evidence>
<comment type="catalytic activity">
    <reaction evidence="2">
        <text>2 superoxide + 2 H(+) = H2O2 + O2</text>
        <dbReference type="Rhea" id="RHEA:20696"/>
        <dbReference type="ChEBI" id="CHEBI:15378"/>
        <dbReference type="ChEBI" id="CHEBI:15379"/>
        <dbReference type="ChEBI" id="CHEBI:16240"/>
        <dbReference type="ChEBI" id="CHEBI:18421"/>
        <dbReference type="EC" id="1.15.1.1"/>
    </reaction>
</comment>
<dbReference type="InterPro" id="IPR024134">
    <property type="entry name" value="SOD_Cu/Zn_/chaperone"/>
</dbReference>
<dbReference type="RefSeq" id="WP_386831573.1">
    <property type="nucleotide sequence ID" value="NZ_JBHUNP010000001.1"/>
</dbReference>
<protein>
    <recommendedName>
        <fullName evidence="2">Superoxide dismutase [Cu-Zn]</fullName>
        <ecNumber evidence="2">1.15.1.1</ecNumber>
    </recommendedName>
</protein>
<sequence>MRHLLLISAAALLAAPVAAQEAAATFIDANGAEAGMVSLVQQGDSVAITGEVAGISPGPHGIHFHQTGDCDASNAFESAGSHFNPADHQHGLENPDGPHAGDLPNIEAGEDGTVAIDLTSDRISLVEGEEGYVFDEDGTALVIHAGEDDQVTDPSGNSGDRIACAVIEATPAS</sequence>
<comment type="caution">
    <text evidence="6">The sequence shown here is derived from an EMBL/GenBank/DDBJ whole genome shotgun (WGS) entry which is preliminary data.</text>
</comment>
<keyword evidence="7" id="KW-1185">Reference proteome</keyword>
<feature type="region of interest" description="Disordered" evidence="3">
    <location>
        <begin position="79"/>
        <end position="108"/>
    </location>
</feature>
<dbReference type="PANTHER" id="PTHR10003">
    <property type="entry name" value="SUPEROXIDE DISMUTASE CU-ZN -RELATED"/>
    <property type="match status" value="1"/>
</dbReference>
<evidence type="ECO:0000313" key="6">
    <source>
        <dbReference type="EMBL" id="MFD2646721.1"/>
    </source>
</evidence>
<dbReference type="EC" id="1.15.1.1" evidence="2"/>
<comment type="cofactor">
    <cofactor evidence="2">
        <name>Cu cation</name>
        <dbReference type="ChEBI" id="CHEBI:23378"/>
    </cofactor>
    <text evidence="2">Binds 1 copper ion per subunit.</text>
</comment>
<dbReference type="InterPro" id="IPR036423">
    <property type="entry name" value="SOD-like_Cu/Zn_dom_sf"/>
</dbReference>
<evidence type="ECO:0000259" key="5">
    <source>
        <dbReference type="Pfam" id="PF00080"/>
    </source>
</evidence>
<name>A0ABW5QH93_9HYPH</name>
<evidence type="ECO:0000256" key="4">
    <source>
        <dbReference type="SAM" id="SignalP"/>
    </source>
</evidence>
<feature type="signal peptide" evidence="4">
    <location>
        <begin position="1"/>
        <end position="19"/>
    </location>
</feature>
<organism evidence="6 7">
    <name type="scientific">Devosia albogilva</name>
    <dbReference type="NCBI Taxonomy" id="429726"/>
    <lineage>
        <taxon>Bacteria</taxon>
        <taxon>Pseudomonadati</taxon>
        <taxon>Pseudomonadota</taxon>
        <taxon>Alphaproteobacteria</taxon>
        <taxon>Hyphomicrobiales</taxon>
        <taxon>Devosiaceae</taxon>
        <taxon>Devosia</taxon>
    </lineage>
</organism>
<feature type="domain" description="Superoxide dismutase copper/zinc binding" evidence="5">
    <location>
        <begin position="35"/>
        <end position="167"/>
    </location>
</feature>
<keyword evidence="4" id="KW-0732">Signal</keyword>
<keyword evidence="2" id="KW-0862">Zinc</keyword>
<evidence type="ECO:0000313" key="7">
    <source>
        <dbReference type="Proteomes" id="UP001597521"/>
    </source>
</evidence>
<accession>A0ABW5QH93</accession>
<comment type="similarity">
    <text evidence="1 2">Belongs to the Cu-Zn superoxide dismutase family.</text>
</comment>
<keyword evidence="2" id="KW-0186">Copper</keyword>
<comment type="cofactor">
    <cofactor evidence="2">
        <name>Zn(2+)</name>
        <dbReference type="ChEBI" id="CHEBI:29105"/>
    </cofactor>
    <text evidence="2">Binds 1 zinc ion per subunit.</text>
</comment>
<gene>
    <name evidence="6" type="ORF">ACFSX5_02820</name>
</gene>
<keyword evidence="2" id="KW-0479">Metal-binding</keyword>
<dbReference type="PROSITE" id="PS00332">
    <property type="entry name" value="SOD_CU_ZN_2"/>
    <property type="match status" value="1"/>
</dbReference>
<dbReference type="Pfam" id="PF00080">
    <property type="entry name" value="Sod_Cu"/>
    <property type="match status" value="1"/>
</dbReference>
<dbReference type="CDD" id="cd00305">
    <property type="entry name" value="Cu-Zn_Superoxide_Dismutase"/>
    <property type="match status" value="1"/>
</dbReference>
<evidence type="ECO:0000256" key="1">
    <source>
        <dbReference type="ARBA" id="ARBA00010457"/>
    </source>
</evidence>
<comment type="function">
    <text evidence="2">Destroys radicals which are normally produced within the cells and which are toxic to biological systems.</text>
</comment>
<feature type="chain" id="PRO_5046637238" description="Superoxide dismutase [Cu-Zn]" evidence="4">
    <location>
        <begin position="20"/>
        <end position="173"/>
    </location>
</feature>
<dbReference type="Gene3D" id="2.60.40.200">
    <property type="entry name" value="Superoxide dismutase, copper/zinc binding domain"/>
    <property type="match status" value="1"/>
</dbReference>
<dbReference type="InterPro" id="IPR018152">
    <property type="entry name" value="SOD_Cu/Zn_BS"/>
</dbReference>
<dbReference type="InterPro" id="IPR001424">
    <property type="entry name" value="SOD_Cu_Zn_dom"/>
</dbReference>
<keyword evidence="2" id="KW-0560">Oxidoreductase</keyword>